<dbReference type="EMBL" id="CAJOBR010100437">
    <property type="protein sequence ID" value="CAF5152093.1"/>
    <property type="molecule type" value="Genomic_DNA"/>
</dbReference>
<sequence>FKYTPSTSWFGLSTTGEVSVYDQGGFIELFGLTKETFLEEIQKLKDK</sequence>
<proteinExistence type="predicted"/>
<accession>A0A822GVS9</accession>
<protein>
    <submittedName>
        <fullName evidence="1">Uncharacterized protein</fullName>
    </submittedName>
</protein>
<evidence type="ECO:0000313" key="1">
    <source>
        <dbReference type="EMBL" id="CAF5152093.1"/>
    </source>
</evidence>
<evidence type="ECO:0000313" key="2">
    <source>
        <dbReference type="Proteomes" id="UP000663848"/>
    </source>
</evidence>
<organism evidence="1 2">
    <name type="scientific">Rotaria socialis</name>
    <dbReference type="NCBI Taxonomy" id="392032"/>
    <lineage>
        <taxon>Eukaryota</taxon>
        <taxon>Metazoa</taxon>
        <taxon>Spiralia</taxon>
        <taxon>Gnathifera</taxon>
        <taxon>Rotifera</taxon>
        <taxon>Eurotatoria</taxon>
        <taxon>Bdelloidea</taxon>
        <taxon>Philodinida</taxon>
        <taxon>Philodinidae</taxon>
        <taxon>Rotaria</taxon>
    </lineage>
</organism>
<dbReference type="Proteomes" id="UP000663848">
    <property type="component" value="Unassembled WGS sequence"/>
</dbReference>
<reference evidence="1" key="1">
    <citation type="submission" date="2021-02" db="EMBL/GenBank/DDBJ databases">
        <authorList>
            <person name="Nowell W R."/>
        </authorList>
    </citation>
    <scope>NUCLEOTIDE SEQUENCE</scope>
</reference>
<name>A0A822GVS9_9BILA</name>
<feature type="non-terminal residue" evidence="1">
    <location>
        <position position="1"/>
    </location>
</feature>
<dbReference type="AlphaFoldDB" id="A0A822GVS9"/>
<comment type="caution">
    <text evidence="1">The sequence shown here is derived from an EMBL/GenBank/DDBJ whole genome shotgun (WGS) entry which is preliminary data.</text>
</comment>
<gene>
    <name evidence="1" type="ORF">QYT958_LOCUS48653</name>
</gene>